<dbReference type="Proteomes" id="UP000283895">
    <property type="component" value="Unassembled WGS sequence"/>
</dbReference>
<dbReference type="Pfam" id="PF16015">
    <property type="entry name" value="Promethin"/>
    <property type="match status" value="1"/>
</dbReference>
<organism evidence="3 4">
    <name type="scientific">Cytospora schulzeri</name>
    <dbReference type="NCBI Taxonomy" id="448051"/>
    <lineage>
        <taxon>Eukaryota</taxon>
        <taxon>Fungi</taxon>
        <taxon>Dikarya</taxon>
        <taxon>Ascomycota</taxon>
        <taxon>Pezizomycotina</taxon>
        <taxon>Sordariomycetes</taxon>
        <taxon>Sordariomycetidae</taxon>
        <taxon>Diaporthales</taxon>
        <taxon>Cytosporaceae</taxon>
        <taxon>Cytospora</taxon>
    </lineage>
</organism>
<evidence type="ECO:0000313" key="3">
    <source>
        <dbReference type="EMBL" id="ROV87969.1"/>
    </source>
</evidence>
<proteinExistence type="predicted"/>
<feature type="transmembrane region" description="Helical" evidence="2">
    <location>
        <begin position="107"/>
        <end position="126"/>
    </location>
</feature>
<dbReference type="AlphaFoldDB" id="A0A423VAQ6"/>
<evidence type="ECO:0000313" key="4">
    <source>
        <dbReference type="Proteomes" id="UP000283895"/>
    </source>
</evidence>
<gene>
    <name evidence="3" type="ORF">VMCG_10678</name>
</gene>
<dbReference type="EMBL" id="LKEA01000085">
    <property type="protein sequence ID" value="ROV87969.1"/>
    <property type="molecule type" value="Genomic_DNA"/>
</dbReference>
<feature type="region of interest" description="Disordered" evidence="1">
    <location>
        <begin position="147"/>
        <end position="178"/>
    </location>
</feature>
<feature type="compositionally biased region" description="Basic and acidic residues" evidence="1">
    <location>
        <begin position="151"/>
        <end position="167"/>
    </location>
</feature>
<accession>A0A423VAQ6</accession>
<dbReference type="STRING" id="356882.A0A423VAQ6"/>
<keyword evidence="2" id="KW-1133">Transmembrane helix</keyword>
<evidence type="ECO:0000256" key="2">
    <source>
        <dbReference type="SAM" id="Phobius"/>
    </source>
</evidence>
<feature type="transmembrane region" description="Helical" evidence="2">
    <location>
        <begin position="82"/>
        <end position="101"/>
    </location>
</feature>
<keyword evidence="2" id="KW-0812">Transmembrane</keyword>
<name>A0A423VAQ6_9PEZI</name>
<sequence>MAVYDYVISTVESARCQANRIVSPDDRKKVYDSVNIFANDRPLLFSFILAQLLFALVPVLLFASIVLGTISLALFTAIASSLFWIGIFSLVLGSTLFITFALATLAWIWLVGAYVTGNFVYGLVAGNREVSGRDIKAKMEEKWASINKAPSTKDGKETNGVKQEDGGHGLLGEKSSSG</sequence>
<keyword evidence="2" id="KW-0472">Membrane</keyword>
<evidence type="ECO:0000256" key="1">
    <source>
        <dbReference type="SAM" id="MobiDB-lite"/>
    </source>
</evidence>
<reference evidence="3 4" key="1">
    <citation type="submission" date="2015-09" db="EMBL/GenBank/DDBJ databases">
        <title>Host preference determinants of Valsa canker pathogens revealed by comparative genomics.</title>
        <authorList>
            <person name="Yin Z."/>
            <person name="Huang L."/>
        </authorList>
    </citation>
    <scope>NUCLEOTIDE SEQUENCE [LARGE SCALE GENOMIC DNA]</scope>
    <source>
        <strain evidence="3 4">03-1</strain>
    </source>
</reference>
<keyword evidence="4" id="KW-1185">Reference proteome</keyword>
<dbReference type="OrthoDB" id="3928876at2759"/>
<comment type="caution">
    <text evidence="3">The sequence shown here is derived from an EMBL/GenBank/DDBJ whole genome shotgun (WGS) entry which is preliminary data.</text>
</comment>
<feature type="transmembrane region" description="Helical" evidence="2">
    <location>
        <begin position="43"/>
        <end position="75"/>
    </location>
</feature>
<protein>
    <submittedName>
        <fullName evidence="3">Uncharacterized protein</fullName>
    </submittedName>
</protein>